<dbReference type="AlphaFoldDB" id="A0A1G7BKQ8"/>
<dbReference type="STRING" id="675864.SAMN04489747_2976"/>
<dbReference type="InterPro" id="IPR000182">
    <property type="entry name" value="GNAT_dom"/>
</dbReference>
<feature type="domain" description="N-acetyltransferase" evidence="1">
    <location>
        <begin position="37"/>
        <end position="202"/>
    </location>
</feature>
<accession>A0A1G7BKQ8</accession>
<gene>
    <name evidence="2" type="ORF">SAMN04489747_2976</name>
</gene>
<organism evidence="2 3">
    <name type="scientific">Auraticoccus monumenti</name>
    <dbReference type="NCBI Taxonomy" id="675864"/>
    <lineage>
        <taxon>Bacteria</taxon>
        <taxon>Bacillati</taxon>
        <taxon>Actinomycetota</taxon>
        <taxon>Actinomycetes</taxon>
        <taxon>Propionibacteriales</taxon>
        <taxon>Propionibacteriaceae</taxon>
        <taxon>Auraticoccus</taxon>
    </lineage>
</organism>
<dbReference type="RefSeq" id="WP_090594633.1">
    <property type="nucleotide sequence ID" value="NZ_LT629688.1"/>
</dbReference>
<sequence>MASETSYRTAPLSAETWPAFDALVQRHNGIFGGCWCTYFHPDSPERAEARAAHSGDGYEANRALKKRLVEIGRARAALVLAGDEAIAWAEYGTPEELPNLHHGKQYLAEADVLPDYRITCVFVDKRHRRQGVTELAITGALDQIARAGGGRVESYPHDLTDQTKKMSSSFLYNGTRRLYERLGFTYDRPKGLRNCVMVRTVEAA</sequence>
<protein>
    <recommendedName>
        <fullName evidence="1">N-acetyltransferase domain-containing protein</fullName>
    </recommendedName>
</protein>
<dbReference type="EMBL" id="LT629688">
    <property type="protein sequence ID" value="SDE27026.1"/>
    <property type="molecule type" value="Genomic_DNA"/>
</dbReference>
<name>A0A1G7BKQ8_9ACTN</name>
<dbReference type="SUPFAM" id="SSF55729">
    <property type="entry name" value="Acyl-CoA N-acyltransferases (Nat)"/>
    <property type="match status" value="1"/>
</dbReference>
<dbReference type="Proteomes" id="UP000198546">
    <property type="component" value="Chromosome i"/>
</dbReference>
<dbReference type="Gene3D" id="3.40.630.30">
    <property type="match status" value="1"/>
</dbReference>
<dbReference type="InterPro" id="IPR016181">
    <property type="entry name" value="Acyl_CoA_acyltransferase"/>
</dbReference>
<proteinExistence type="predicted"/>
<evidence type="ECO:0000313" key="3">
    <source>
        <dbReference type="Proteomes" id="UP000198546"/>
    </source>
</evidence>
<reference evidence="2 3" key="1">
    <citation type="submission" date="2016-10" db="EMBL/GenBank/DDBJ databases">
        <authorList>
            <person name="de Groot N.N."/>
        </authorList>
    </citation>
    <scope>NUCLEOTIDE SEQUENCE [LARGE SCALE GENOMIC DNA]</scope>
    <source>
        <strain evidence="2 3">MON 2.2</strain>
    </source>
</reference>
<dbReference type="GO" id="GO:0016747">
    <property type="term" value="F:acyltransferase activity, transferring groups other than amino-acyl groups"/>
    <property type="evidence" value="ECO:0007669"/>
    <property type="project" value="InterPro"/>
</dbReference>
<evidence type="ECO:0000259" key="1">
    <source>
        <dbReference type="PROSITE" id="PS51186"/>
    </source>
</evidence>
<dbReference type="OrthoDB" id="3239945at2"/>
<evidence type="ECO:0000313" key="2">
    <source>
        <dbReference type="EMBL" id="SDE27026.1"/>
    </source>
</evidence>
<dbReference type="PROSITE" id="PS51186">
    <property type="entry name" value="GNAT"/>
    <property type="match status" value="1"/>
</dbReference>
<keyword evidence="3" id="KW-1185">Reference proteome</keyword>